<evidence type="ECO:0000313" key="2">
    <source>
        <dbReference type="EMBL" id="OGI64351.1"/>
    </source>
</evidence>
<evidence type="ECO:0000256" key="1">
    <source>
        <dbReference type="SAM" id="Phobius"/>
    </source>
</evidence>
<comment type="caution">
    <text evidence="2">The sequence shown here is derived from an EMBL/GenBank/DDBJ whole genome shotgun (WGS) entry which is preliminary data.</text>
</comment>
<reference evidence="2 3" key="1">
    <citation type="journal article" date="2016" name="Nat. Commun.">
        <title>Thousands of microbial genomes shed light on interconnected biogeochemical processes in an aquifer system.</title>
        <authorList>
            <person name="Anantharaman K."/>
            <person name="Brown C.T."/>
            <person name="Hug L.A."/>
            <person name="Sharon I."/>
            <person name="Castelle C.J."/>
            <person name="Probst A.J."/>
            <person name="Thomas B.C."/>
            <person name="Singh A."/>
            <person name="Wilkins M.J."/>
            <person name="Karaoz U."/>
            <person name="Brodie E.L."/>
            <person name="Williams K.H."/>
            <person name="Hubbard S.S."/>
            <person name="Banfield J.F."/>
        </authorList>
    </citation>
    <scope>NUCLEOTIDE SEQUENCE [LARGE SCALE GENOMIC DNA]</scope>
</reference>
<dbReference type="EMBL" id="MFTO01000002">
    <property type="protein sequence ID" value="OGI64351.1"/>
    <property type="molecule type" value="Genomic_DNA"/>
</dbReference>
<dbReference type="SUPFAM" id="SSF54523">
    <property type="entry name" value="Pili subunits"/>
    <property type="match status" value="1"/>
</dbReference>
<keyword evidence="1" id="KW-1133">Transmembrane helix</keyword>
<keyword evidence="1" id="KW-0472">Membrane</keyword>
<evidence type="ECO:0000313" key="3">
    <source>
        <dbReference type="Proteomes" id="UP000178985"/>
    </source>
</evidence>
<sequence length="155" mass="16698">MKLFYKKNTRGITLVEILVVVAIIVIILSIALPEFGKIRENQVFKNTVEDALSALDQAKSQTLASIDSSEYGVFFDSDKMVIFKGTVYSAGSADNQEVEISSPASISDVTLFGGGDELYFSRLYGVPNKTGTITISTPNYSKIITIGATGIVSVN</sequence>
<keyword evidence="1" id="KW-0812">Transmembrane</keyword>
<name>A0A1F6V3L7_9BACT</name>
<accession>A0A1F6V3L7</accession>
<protein>
    <recommendedName>
        <fullName evidence="4">General secretion pathway GspH domain-containing protein</fullName>
    </recommendedName>
</protein>
<dbReference type="InterPro" id="IPR045584">
    <property type="entry name" value="Pilin-like"/>
</dbReference>
<dbReference type="Pfam" id="PF07963">
    <property type="entry name" value="N_methyl"/>
    <property type="match status" value="1"/>
</dbReference>
<dbReference type="Proteomes" id="UP000178985">
    <property type="component" value="Unassembled WGS sequence"/>
</dbReference>
<proteinExistence type="predicted"/>
<dbReference type="PROSITE" id="PS00409">
    <property type="entry name" value="PROKAR_NTER_METHYL"/>
    <property type="match status" value="1"/>
</dbReference>
<feature type="transmembrane region" description="Helical" evidence="1">
    <location>
        <begin position="12"/>
        <end position="32"/>
    </location>
</feature>
<organism evidence="2 3">
    <name type="scientific">Candidatus Nomurabacteria bacterium RIFCSPHIGHO2_01_FULL_40_20</name>
    <dbReference type="NCBI Taxonomy" id="1801738"/>
    <lineage>
        <taxon>Bacteria</taxon>
        <taxon>Candidatus Nomuraibacteriota</taxon>
    </lineage>
</organism>
<gene>
    <name evidence="2" type="ORF">A2733_00025</name>
</gene>
<dbReference type="Gene3D" id="3.30.700.10">
    <property type="entry name" value="Glycoprotein, Type 4 Pilin"/>
    <property type="match status" value="1"/>
</dbReference>
<dbReference type="AlphaFoldDB" id="A0A1F6V3L7"/>
<dbReference type="NCBIfam" id="TIGR02532">
    <property type="entry name" value="IV_pilin_GFxxxE"/>
    <property type="match status" value="1"/>
</dbReference>
<dbReference type="InterPro" id="IPR012902">
    <property type="entry name" value="N_methyl_site"/>
</dbReference>
<evidence type="ECO:0008006" key="4">
    <source>
        <dbReference type="Google" id="ProtNLM"/>
    </source>
</evidence>